<keyword evidence="1" id="KW-0732">Signal</keyword>
<proteinExistence type="predicted"/>
<keyword evidence="2" id="KW-0614">Plasmid</keyword>
<protein>
    <recommendedName>
        <fullName evidence="3">DUF2844 domain-containing protein</fullName>
    </recommendedName>
</protein>
<dbReference type="RefSeq" id="WP_023842560.1">
    <property type="nucleotide sequence ID" value="NC_022995.1"/>
</dbReference>
<name>V5YNP8_9BURK</name>
<evidence type="ECO:0000256" key="1">
    <source>
        <dbReference type="SAM" id="SignalP"/>
    </source>
</evidence>
<evidence type="ECO:0008006" key="3">
    <source>
        <dbReference type="Google" id="ProtNLM"/>
    </source>
</evidence>
<feature type="chain" id="PRO_5004743075" description="DUF2844 domain-containing protein" evidence="1">
    <location>
        <begin position="24"/>
        <end position="153"/>
    </location>
</feature>
<accession>V5YNP8</accession>
<dbReference type="Pfam" id="PF11005">
    <property type="entry name" value="DUF2844"/>
    <property type="match status" value="1"/>
</dbReference>
<reference evidence="2" key="1">
    <citation type="journal article" date="2014" name="Microbiology">
        <title>A 2,4-dichlorophenoxyacetic acid degradation plasmid pM7012 discloses distribution of an unclassified megaplasmid group across bacterial species.</title>
        <authorList>
            <person name="Sakai Y."/>
            <person name="Ogawa N."/>
            <person name="Shimomura Y."/>
            <person name="Fujii T."/>
        </authorList>
    </citation>
    <scope>NUCLEOTIDE SEQUENCE</scope>
    <source>
        <strain evidence="2">M701</strain>
    </source>
</reference>
<reference evidence="2" key="2">
    <citation type="submission" date="2024-06" db="EMBL/GenBank/DDBJ databases">
        <authorList>
            <person name="Sakai Y."/>
            <person name="Fujii T."/>
        </authorList>
    </citation>
    <scope>NUCLEOTIDE SEQUENCE</scope>
    <source>
        <strain evidence="2">M701</strain>
        <plasmid evidence="2">pM7012</plasmid>
    </source>
</reference>
<sequence>MKKITRAISAGMAALAFSMSAYAALGGNAATASADAAAMNGALTTTQKAGYSIDQFTTPANTRVREYIAPNGIVFGVTWKGPQLPDLSQLLGAYSASIKNQVTVSRRLGVGISAASVQADGAEMFSAGHMGHFRGRAYLPASVPAGVTEKIIR</sequence>
<geneLocation type="plasmid" evidence="2">
    <name>pM7012</name>
</geneLocation>
<feature type="signal peptide" evidence="1">
    <location>
        <begin position="1"/>
        <end position="23"/>
    </location>
</feature>
<organism evidence="2">
    <name type="scientific">Burkholderia sp. M701</name>
    <dbReference type="NCBI Taxonomy" id="326454"/>
    <lineage>
        <taxon>Bacteria</taxon>
        <taxon>Pseudomonadati</taxon>
        <taxon>Pseudomonadota</taxon>
        <taxon>Betaproteobacteria</taxon>
        <taxon>Burkholderiales</taxon>
        <taxon>Burkholderiaceae</taxon>
        <taxon>Burkholderia</taxon>
    </lineage>
</organism>
<dbReference type="InterPro" id="IPR021267">
    <property type="entry name" value="DUF2844"/>
</dbReference>
<dbReference type="EMBL" id="AB853026">
    <property type="protein sequence ID" value="BAO19017.1"/>
    <property type="molecule type" value="Genomic_DNA"/>
</dbReference>
<dbReference type="AlphaFoldDB" id="V5YNP8"/>
<evidence type="ECO:0000313" key="2">
    <source>
        <dbReference type="EMBL" id="BAO19017.1"/>
    </source>
</evidence>